<dbReference type="RefSeq" id="WP_065962777.1">
    <property type="nucleotide sequence ID" value="NZ_ASQP01000172.1"/>
</dbReference>
<name>A0A1R1SLY7_9ACTN</name>
<feature type="domain" description="CHAT" evidence="1">
    <location>
        <begin position="153"/>
        <end position="435"/>
    </location>
</feature>
<comment type="caution">
    <text evidence="2">The sequence shown here is derived from an EMBL/GenBank/DDBJ whole genome shotgun (WGS) entry which is preliminary data.</text>
</comment>
<dbReference type="GeneID" id="96744171"/>
<dbReference type="STRING" id="67365.GCA_001704635_06640"/>
<organism evidence="2 3">
    <name type="scientific">Streptomyces sparsogenes DSM 40356</name>
    <dbReference type="NCBI Taxonomy" id="1331668"/>
    <lineage>
        <taxon>Bacteria</taxon>
        <taxon>Bacillati</taxon>
        <taxon>Actinomycetota</taxon>
        <taxon>Actinomycetes</taxon>
        <taxon>Kitasatosporales</taxon>
        <taxon>Streptomycetaceae</taxon>
        <taxon>Streptomyces</taxon>
    </lineage>
</organism>
<evidence type="ECO:0000313" key="3">
    <source>
        <dbReference type="Proteomes" id="UP000186168"/>
    </source>
</evidence>
<keyword evidence="3" id="KW-1185">Reference proteome</keyword>
<gene>
    <name evidence="2" type="ORF">SPAR_11910</name>
</gene>
<sequence length="436" mass="47195">MAGDPHSRRARSTDRRIALAREWDDLVERVRRLGSEFADFLAPPRLADLTPGVGEGTGVLINITAQRCDALLVTGGGATSVPLPALALDELQERTVAHLDRLRQVDEAAQLLHHTQERAGVRPIAATFQAHHQAKLALGRAQAELDGKLPHDLAWLWKTVAGPVLGALRADDPAAREDHRIWWCPSGLLSFLPLHAAGHHDGSGRSVLDRTVSSYTPTLRALAHAARPPTAPPRGPADRPEKLLVVAVGEVPGQPPLPQTRAEVELLREIFGDDRLTVLAGREATRKAVLERLADHRWAHFSCHGQQDVLDPSRGGLLLSDGTLTVGELSRGRYDGDFGFLSACMTASGGLGLSDEVITLGAGLHYAGFRHVLAALWSIDADTATELAERVFRSLMCEGRFRPELSAAAAAEAVLRLRDRDPDRPSRWAAFTHTGP</sequence>
<protein>
    <recommendedName>
        <fullName evidence="1">CHAT domain-containing protein</fullName>
    </recommendedName>
</protein>
<dbReference type="Proteomes" id="UP000186168">
    <property type="component" value="Unassembled WGS sequence"/>
</dbReference>
<accession>A0A1R1SLY7</accession>
<dbReference type="InterPro" id="IPR024983">
    <property type="entry name" value="CHAT_dom"/>
</dbReference>
<proteinExistence type="predicted"/>
<dbReference type="AlphaFoldDB" id="A0A1R1SLY7"/>
<evidence type="ECO:0000259" key="1">
    <source>
        <dbReference type="Pfam" id="PF12770"/>
    </source>
</evidence>
<dbReference type="Pfam" id="PF12770">
    <property type="entry name" value="CHAT"/>
    <property type="match status" value="1"/>
</dbReference>
<evidence type="ECO:0000313" key="2">
    <source>
        <dbReference type="EMBL" id="OMI39237.1"/>
    </source>
</evidence>
<dbReference type="EMBL" id="ASQP01000172">
    <property type="protein sequence ID" value="OMI39237.1"/>
    <property type="molecule type" value="Genomic_DNA"/>
</dbReference>
<reference evidence="2 3" key="1">
    <citation type="submission" date="2013-05" db="EMBL/GenBank/DDBJ databases">
        <title>Genome sequence of Streptomyces sparsogenes DSM 40356.</title>
        <authorList>
            <person name="Coyne S."/>
            <person name="Seebeck F.P."/>
        </authorList>
    </citation>
    <scope>NUCLEOTIDE SEQUENCE [LARGE SCALE GENOMIC DNA]</scope>
    <source>
        <strain evidence="2 3">DSM 40356</strain>
    </source>
</reference>